<comment type="caution">
    <text evidence="2">The sequence shown here is derived from an EMBL/GenBank/DDBJ whole genome shotgun (WGS) entry which is preliminary data.</text>
</comment>
<dbReference type="Proteomes" id="UP001295684">
    <property type="component" value="Unassembled WGS sequence"/>
</dbReference>
<feature type="signal peptide" evidence="1">
    <location>
        <begin position="1"/>
        <end position="20"/>
    </location>
</feature>
<keyword evidence="1" id="KW-0732">Signal</keyword>
<accession>A0AAD1XTI2</accession>
<name>A0AAD1XTI2_EUPCR</name>
<evidence type="ECO:0000313" key="3">
    <source>
        <dbReference type="Proteomes" id="UP001295684"/>
    </source>
</evidence>
<protein>
    <submittedName>
        <fullName evidence="2">Uncharacterized protein</fullName>
    </submittedName>
</protein>
<dbReference type="AlphaFoldDB" id="A0AAD1XTI2"/>
<reference evidence="2" key="1">
    <citation type="submission" date="2023-07" db="EMBL/GenBank/DDBJ databases">
        <authorList>
            <consortium name="AG Swart"/>
            <person name="Singh M."/>
            <person name="Singh A."/>
            <person name="Seah K."/>
            <person name="Emmerich C."/>
        </authorList>
    </citation>
    <scope>NUCLEOTIDE SEQUENCE</scope>
    <source>
        <strain evidence="2">DP1</strain>
    </source>
</reference>
<sequence>MCILNMICIRWMIWSTSNRALIIIPNRLIVFCLRLRRSRYVDRSIYLDSRIYLDWLICCCIIDRSMVIFFSLELWRYKPNIFIRLAYLKSYNRPLQNLYSFLSLCIPSALSFPACQLVRSGSFILWFSWYNINCAISSAC</sequence>
<evidence type="ECO:0000256" key="1">
    <source>
        <dbReference type="SAM" id="SignalP"/>
    </source>
</evidence>
<gene>
    <name evidence="2" type="ORF">ECRASSUSDP1_LOCUS19991</name>
</gene>
<evidence type="ECO:0000313" key="2">
    <source>
        <dbReference type="EMBL" id="CAI2378594.1"/>
    </source>
</evidence>
<dbReference type="EMBL" id="CAMPGE010020338">
    <property type="protein sequence ID" value="CAI2378594.1"/>
    <property type="molecule type" value="Genomic_DNA"/>
</dbReference>
<organism evidence="2 3">
    <name type="scientific">Euplotes crassus</name>
    <dbReference type="NCBI Taxonomy" id="5936"/>
    <lineage>
        <taxon>Eukaryota</taxon>
        <taxon>Sar</taxon>
        <taxon>Alveolata</taxon>
        <taxon>Ciliophora</taxon>
        <taxon>Intramacronucleata</taxon>
        <taxon>Spirotrichea</taxon>
        <taxon>Hypotrichia</taxon>
        <taxon>Euplotida</taxon>
        <taxon>Euplotidae</taxon>
        <taxon>Moneuplotes</taxon>
    </lineage>
</organism>
<keyword evidence="3" id="KW-1185">Reference proteome</keyword>
<proteinExistence type="predicted"/>
<feature type="chain" id="PRO_5042025582" evidence="1">
    <location>
        <begin position="21"/>
        <end position="140"/>
    </location>
</feature>